<gene>
    <name evidence="1" type="ORF">FVE85_3436</name>
</gene>
<evidence type="ECO:0000313" key="1">
    <source>
        <dbReference type="EMBL" id="KAA8495195.1"/>
    </source>
</evidence>
<evidence type="ECO:0000313" key="2">
    <source>
        <dbReference type="Proteomes" id="UP000324585"/>
    </source>
</evidence>
<accession>A0A5J4YVA4</accession>
<keyword evidence="2" id="KW-1185">Reference proteome</keyword>
<proteinExistence type="predicted"/>
<dbReference type="AlphaFoldDB" id="A0A5J4YVA4"/>
<sequence>MAAEAFADLARGADFQTHVVGDDVRRRRRRMTIRMLDMELYFAVQESGYCTRLLQLRFAHPMKLTGLSRSFKKSDPHVGASHESDAKICACCYCSTSFGPDVLMGYICEWKGKLVNISVDLCDCFPSDVNAVHRLDLSNTLILAQGMDKKIRKASHTIAEEYGQKLSQPRRRKIAHSVGLKITFLAIPVNGWVCCVVWRPS</sequence>
<reference evidence="2" key="1">
    <citation type="journal article" date="2019" name="Nat. Commun.">
        <title>Expansion of phycobilisome linker gene families in mesophilic red algae.</title>
        <authorList>
            <person name="Lee J."/>
            <person name="Kim D."/>
            <person name="Bhattacharya D."/>
            <person name="Yoon H.S."/>
        </authorList>
    </citation>
    <scope>NUCLEOTIDE SEQUENCE [LARGE SCALE GENOMIC DNA]</scope>
    <source>
        <strain evidence="2">CCMP 1328</strain>
    </source>
</reference>
<dbReference type="Proteomes" id="UP000324585">
    <property type="component" value="Unassembled WGS sequence"/>
</dbReference>
<name>A0A5J4YVA4_PORPP</name>
<comment type="caution">
    <text evidence="1">The sequence shown here is derived from an EMBL/GenBank/DDBJ whole genome shotgun (WGS) entry which is preliminary data.</text>
</comment>
<dbReference type="EMBL" id="VRMN01000004">
    <property type="protein sequence ID" value="KAA8495195.1"/>
    <property type="molecule type" value="Genomic_DNA"/>
</dbReference>
<protein>
    <submittedName>
        <fullName evidence="1">Uncharacterized protein</fullName>
    </submittedName>
</protein>
<organism evidence="1 2">
    <name type="scientific">Porphyridium purpureum</name>
    <name type="common">Red alga</name>
    <name type="synonym">Porphyridium cruentum</name>
    <dbReference type="NCBI Taxonomy" id="35688"/>
    <lineage>
        <taxon>Eukaryota</taxon>
        <taxon>Rhodophyta</taxon>
        <taxon>Bangiophyceae</taxon>
        <taxon>Porphyridiales</taxon>
        <taxon>Porphyridiaceae</taxon>
        <taxon>Porphyridium</taxon>
    </lineage>
</organism>